<evidence type="ECO:0000313" key="10">
    <source>
        <dbReference type="Proteomes" id="UP001062776"/>
    </source>
</evidence>
<organism evidence="9 10">
    <name type="scientific">Asaia krungthepensis NRIC 0535</name>
    <dbReference type="NCBI Taxonomy" id="1307925"/>
    <lineage>
        <taxon>Bacteria</taxon>
        <taxon>Pseudomonadati</taxon>
        <taxon>Pseudomonadota</taxon>
        <taxon>Alphaproteobacteria</taxon>
        <taxon>Acetobacterales</taxon>
        <taxon>Acetobacteraceae</taxon>
        <taxon>Asaia</taxon>
    </lineage>
</organism>
<dbReference type="PIRSF" id="PIRSF039085">
    <property type="entry name" value="ABC_ATPase_HisP"/>
    <property type="match status" value="1"/>
</dbReference>
<dbReference type="InterPro" id="IPR017871">
    <property type="entry name" value="ABC_transporter-like_CS"/>
</dbReference>
<evidence type="ECO:0000313" key="9">
    <source>
        <dbReference type="EMBL" id="GBQ89992.1"/>
    </source>
</evidence>
<dbReference type="PROSITE" id="PS50893">
    <property type="entry name" value="ABC_TRANSPORTER_2"/>
    <property type="match status" value="1"/>
</dbReference>
<sequence length="258" mass="28030">MNPVLTVRQLGKSYGGRAVLDGVDLVVEEGEIACLIGPSGAGKSTILRCLNFLETPDRGEITFGGERLCSEDGNLFQISPRRQLQAARARMPMVFQHFNLFSHRTVLENVMEGPCVVQGRPREEARMMASAHLDRVGMLGFAQHYPDRLSGGQKQRVAIARALAMSPALILFDEPTSALDPALVREVESVMRDLSRDGLTMIVVSHDMRLVRSIASTVHFCAEGRIAASGPAGQMLGSQAPLSMRVFLEAVSDLAGQE</sequence>
<evidence type="ECO:0000256" key="1">
    <source>
        <dbReference type="ARBA" id="ARBA00004202"/>
    </source>
</evidence>
<dbReference type="InterPro" id="IPR003439">
    <property type="entry name" value="ABC_transporter-like_ATP-bd"/>
</dbReference>
<dbReference type="InterPro" id="IPR027417">
    <property type="entry name" value="P-loop_NTPase"/>
</dbReference>
<keyword evidence="10" id="KW-1185">Reference proteome</keyword>
<dbReference type="InterPro" id="IPR030679">
    <property type="entry name" value="ABC_ATPase_HisP-typ"/>
</dbReference>
<dbReference type="Proteomes" id="UP001062776">
    <property type="component" value="Unassembled WGS sequence"/>
</dbReference>
<evidence type="ECO:0000256" key="3">
    <source>
        <dbReference type="ARBA" id="ARBA00022448"/>
    </source>
</evidence>
<dbReference type="Pfam" id="PF00005">
    <property type="entry name" value="ABC_tran"/>
    <property type="match status" value="1"/>
</dbReference>
<dbReference type="PROSITE" id="PS00211">
    <property type="entry name" value="ABC_TRANSPORTER_1"/>
    <property type="match status" value="1"/>
</dbReference>
<evidence type="ECO:0000256" key="6">
    <source>
        <dbReference type="ARBA" id="ARBA00022840"/>
    </source>
</evidence>
<keyword evidence="7" id="KW-0472">Membrane</keyword>
<gene>
    <name evidence="9" type="ORF">AA0535_1932</name>
</gene>
<dbReference type="RefSeq" id="WP_264815818.1">
    <property type="nucleotide sequence ID" value="NZ_BAPV01000016.1"/>
</dbReference>
<name>A0ABQ0Q3U5_9PROT</name>
<comment type="caution">
    <text evidence="9">The sequence shown here is derived from an EMBL/GenBank/DDBJ whole genome shotgun (WGS) entry which is preliminary data.</text>
</comment>
<dbReference type="PANTHER" id="PTHR43166:SF35">
    <property type="entry name" value="L-CYSTINE IMPORT ATP-BINDING PROTEIN TCYN"/>
    <property type="match status" value="1"/>
</dbReference>
<evidence type="ECO:0000256" key="2">
    <source>
        <dbReference type="ARBA" id="ARBA00005417"/>
    </source>
</evidence>
<protein>
    <submittedName>
        <fullName evidence="9">Amino acid transporter ATP-binding protein</fullName>
    </submittedName>
</protein>
<keyword evidence="4" id="KW-1003">Cell membrane</keyword>
<evidence type="ECO:0000259" key="8">
    <source>
        <dbReference type="PROSITE" id="PS50893"/>
    </source>
</evidence>
<dbReference type="SMART" id="SM00382">
    <property type="entry name" value="AAA"/>
    <property type="match status" value="1"/>
</dbReference>
<dbReference type="Gene3D" id="3.40.50.300">
    <property type="entry name" value="P-loop containing nucleotide triphosphate hydrolases"/>
    <property type="match status" value="1"/>
</dbReference>
<keyword evidence="3" id="KW-0813">Transport</keyword>
<proteinExistence type="inferred from homology"/>
<dbReference type="InterPro" id="IPR003593">
    <property type="entry name" value="AAA+_ATPase"/>
</dbReference>
<keyword evidence="5" id="KW-0547">Nucleotide-binding</keyword>
<keyword evidence="6 9" id="KW-0067">ATP-binding</keyword>
<reference evidence="9" key="1">
    <citation type="submission" date="2013-04" db="EMBL/GenBank/DDBJ databases">
        <title>The genome sequencing project of 58 acetic acid bacteria.</title>
        <authorList>
            <person name="Okamoto-Kainuma A."/>
            <person name="Ishikawa M."/>
            <person name="Umino S."/>
            <person name="Koizumi Y."/>
            <person name="Shiwa Y."/>
            <person name="Yoshikawa H."/>
            <person name="Matsutani M."/>
            <person name="Matsushita K."/>
        </authorList>
    </citation>
    <scope>NUCLEOTIDE SEQUENCE</scope>
    <source>
        <strain evidence="9">NRIC 0535</strain>
    </source>
</reference>
<dbReference type="InterPro" id="IPR050086">
    <property type="entry name" value="MetN_ABC_transporter-like"/>
</dbReference>
<comment type="subcellular location">
    <subcellularLocation>
        <location evidence="1">Cell membrane</location>
        <topology evidence="1">Peripheral membrane protein</topology>
    </subcellularLocation>
</comment>
<dbReference type="SUPFAM" id="SSF52540">
    <property type="entry name" value="P-loop containing nucleoside triphosphate hydrolases"/>
    <property type="match status" value="1"/>
</dbReference>
<dbReference type="GO" id="GO:0005524">
    <property type="term" value="F:ATP binding"/>
    <property type="evidence" value="ECO:0007669"/>
    <property type="project" value="UniProtKB-KW"/>
</dbReference>
<comment type="similarity">
    <text evidence="2">Belongs to the ABC transporter superfamily.</text>
</comment>
<evidence type="ECO:0000256" key="5">
    <source>
        <dbReference type="ARBA" id="ARBA00022741"/>
    </source>
</evidence>
<dbReference type="PANTHER" id="PTHR43166">
    <property type="entry name" value="AMINO ACID IMPORT ATP-BINDING PROTEIN"/>
    <property type="match status" value="1"/>
</dbReference>
<evidence type="ECO:0000256" key="4">
    <source>
        <dbReference type="ARBA" id="ARBA00022475"/>
    </source>
</evidence>
<accession>A0ABQ0Q3U5</accession>
<dbReference type="EMBL" id="BAPV01000016">
    <property type="protein sequence ID" value="GBQ89992.1"/>
    <property type="molecule type" value="Genomic_DNA"/>
</dbReference>
<feature type="domain" description="ABC transporter" evidence="8">
    <location>
        <begin position="5"/>
        <end position="248"/>
    </location>
</feature>
<evidence type="ECO:0000256" key="7">
    <source>
        <dbReference type="ARBA" id="ARBA00023136"/>
    </source>
</evidence>